<dbReference type="AlphaFoldDB" id="A0AAV7KAN3"/>
<evidence type="ECO:0000313" key="2">
    <source>
        <dbReference type="EMBL" id="KAI6658491.1"/>
    </source>
</evidence>
<feature type="coiled-coil region" evidence="1">
    <location>
        <begin position="76"/>
        <end position="110"/>
    </location>
</feature>
<reference evidence="2 3" key="1">
    <citation type="journal article" date="2023" name="BMC Biol.">
        <title>The compact genome of the sponge Oopsacas minuta (Hexactinellida) is lacking key metazoan core genes.</title>
        <authorList>
            <person name="Santini S."/>
            <person name="Schenkelaars Q."/>
            <person name="Jourda C."/>
            <person name="Duchesne M."/>
            <person name="Belahbib H."/>
            <person name="Rocher C."/>
            <person name="Selva M."/>
            <person name="Riesgo A."/>
            <person name="Vervoort M."/>
            <person name="Leys S.P."/>
            <person name="Kodjabachian L."/>
            <person name="Le Bivic A."/>
            <person name="Borchiellini C."/>
            <person name="Claverie J.M."/>
            <person name="Renard E."/>
        </authorList>
    </citation>
    <scope>NUCLEOTIDE SEQUENCE [LARGE SCALE GENOMIC DNA]</scope>
    <source>
        <strain evidence="2">SPO-2</strain>
    </source>
</reference>
<organism evidence="2 3">
    <name type="scientific">Oopsacas minuta</name>
    <dbReference type="NCBI Taxonomy" id="111878"/>
    <lineage>
        <taxon>Eukaryota</taxon>
        <taxon>Metazoa</taxon>
        <taxon>Porifera</taxon>
        <taxon>Hexactinellida</taxon>
        <taxon>Hexasterophora</taxon>
        <taxon>Lyssacinosida</taxon>
        <taxon>Leucopsacidae</taxon>
        <taxon>Oopsacas</taxon>
    </lineage>
</organism>
<gene>
    <name evidence="2" type="ORF">LOD99_15291</name>
</gene>
<protein>
    <submittedName>
        <fullName evidence="2">Uncharacterized protein</fullName>
    </submittedName>
</protein>
<sequence>MNTYINIVHEQIYENTVSSPCGSPVRQKCTGYRPKIVRQNSPYGPPENAWKSVEIQDLYDERLQLLRKEEAHTIWRQETEKKLIETQEENQRLRGEMKILREENAQLLNSIHPLARTKRNVVQNIPPNNEIIFADNFMNRERIEIPHRNTHESTKFKKMSDDIKSLNLVIQQLNADKTDLIHKQDRTDEEGRLAKELVRKQEEMIREFIQRDEQKSFELSKLKTKLTNYQNENANLDLIVKENLHRIKLY</sequence>
<keyword evidence="1" id="KW-0175">Coiled coil</keyword>
<name>A0AAV7KAN3_9METZ</name>
<evidence type="ECO:0000313" key="3">
    <source>
        <dbReference type="Proteomes" id="UP001165289"/>
    </source>
</evidence>
<dbReference type="Proteomes" id="UP001165289">
    <property type="component" value="Unassembled WGS sequence"/>
</dbReference>
<evidence type="ECO:0000256" key="1">
    <source>
        <dbReference type="SAM" id="Coils"/>
    </source>
</evidence>
<dbReference type="EMBL" id="JAKMXF010000088">
    <property type="protein sequence ID" value="KAI6658491.1"/>
    <property type="molecule type" value="Genomic_DNA"/>
</dbReference>
<accession>A0AAV7KAN3</accession>
<keyword evidence="3" id="KW-1185">Reference proteome</keyword>
<comment type="caution">
    <text evidence="2">The sequence shown here is derived from an EMBL/GenBank/DDBJ whole genome shotgun (WGS) entry which is preliminary data.</text>
</comment>
<proteinExistence type="predicted"/>